<reference evidence="5" key="1">
    <citation type="submission" date="2018-07" db="EMBL/GenBank/DDBJ databases">
        <authorList>
            <person name="Quirk P.G."/>
            <person name="Krulwich T.A."/>
        </authorList>
    </citation>
    <scope>NUCLEOTIDE SEQUENCE</scope>
</reference>
<evidence type="ECO:0000256" key="4">
    <source>
        <dbReference type="HAMAP-Rule" id="MF_01302"/>
    </source>
</evidence>
<dbReference type="GeneID" id="38279542"/>
<reference evidence="5" key="2">
    <citation type="journal article" date="2019" name="Mol. Phylogenet. Evol.">
        <title>Reassessment of the classification of bryopsidales (chlorophyta) based on chloroplast phylogenomic analyses.</title>
        <authorList>
            <person name="Cremen M.C."/>
            <person name="Leliaert F."/>
            <person name="West J."/>
            <person name="Lam D.W."/>
            <person name="Shimada S."/>
            <person name="Lopez-Bautista J.M."/>
            <person name="Verbruggen H."/>
        </authorList>
    </citation>
    <scope>NUCLEOTIDE SEQUENCE</scope>
</reference>
<comment type="function">
    <text evidence="4">One of the primary rRNA binding proteins, it binds directly to 16S rRNA central domain where it helps coordinate assembly of the platform of the 30S subunit.</text>
</comment>
<evidence type="ECO:0000256" key="3">
    <source>
        <dbReference type="ARBA" id="ARBA00023274"/>
    </source>
</evidence>
<dbReference type="SUPFAM" id="SSF56047">
    <property type="entry name" value="Ribosomal protein S8"/>
    <property type="match status" value="1"/>
</dbReference>
<dbReference type="GO" id="GO:0019843">
    <property type="term" value="F:rRNA binding"/>
    <property type="evidence" value="ECO:0007669"/>
    <property type="project" value="UniProtKB-UniRule"/>
</dbReference>
<comment type="similarity">
    <text evidence="1 4">Belongs to the universal ribosomal protein uS8 family.</text>
</comment>
<dbReference type="Pfam" id="PF00410">
    <property type="entry name" value="Ribosomal_S8"/>
    <property type="match status" value="1"/>
</dbReference>
<dbReference type="GO" id="GO:0005840">
    <property type="term" value="C:ribosome"/>
    <property type="evidence" value="ECO:0007669"/>
    <property type="project" value="UniProtKB-KW"/>
</dbReference>
<dbReference type="RefSeq" id="YP_009519561.1">
    <property type="nucleotide sequence ID" value="NC_039527.1"/>
</dbReference>
<dbReference type="InterPro" id="IPR035987">
    <property type="entry name" value="Ribosomal_uS8_sf"/>
</dbReference>
<keyword evidence="5" id="KW-0150">Chloroplast</keyword>
<keyword evidence="5" id="KW-0934">Plastid</keyword>
<dbReference type="FunFam" id="3.30.1490.10:FF:000001">
    <property type="entry name" value="30S ribosomal protein S8"/>
    <property type="match status" value="1"/>
</dbReference>
<dbReference type="GO" id="GO:1990904">
    <property type="term" value="C:ribonucleoprotein complex"/>
    <property type="evidence" value="ECO:0007669"/>
    <property type="project" value="UniProtKB-KW"/>
</dbReference>
<evidence type="ECO:0000313" key="5">
    <source>
        <dbReference type="EMBL" id="AYC65586.1"/>
    </source>
</evidence>
<geneLocation type="chloroplast" evidence="5"/>
<keyword evidence="2 4" id="KW-0689">Ribosomal protein</keyword>
<proteinExistence type="inferred from homology"/>
<dbReference type="Gene3D" id="3.30.1370.30">
    <property type="match status" value="1"/>
</dbReference>
<dbReference type="GO" id="GO:0003735">
    <property type="term" value="F:structural constituent of ribosome"/>
    <property type="evidence" value="ECO:0007669"/>
    <property type="project" value="InterPro"/>
</dbReference>
<sequence>MINDSISDFFTRIRNASLIGKDKVIVSKNKTNKSLTQIFARHGFIKSFDILDKSLLLTLKKNRQKQTNIVKIKRLSRPGCRLYVNAQKIPQVYKKLGLVLLSTSHGILSDREASKLKIGGEIIGFIA</sequence>
<dbReference type="InterPro" id="IPR000630">
    <property type="entry name" value="Ribosomal_uS8"/>
</dbReference>
<organism evidence="5">
    <name type="scientific">Glaukea argentea</name>
    <dbReference type="NCBI Taxonomy" id="2894057"/>
    <lineage>
        <taxon>Eukaryota</taxon>
        <taxon>Viridiplantae</taxon>
        <taxon>Chlorophyta</taxon>
        <taxon>core chlorophytes</taxon>
        <taxon>Ulvophyceae</taxon>
        <taxon>TCBD clade</taxon>
        <taxon>Bryopsidales</taxon>
        <taxon>Halimedineae</taxon>
        <taxon>Halimedaceae</taxon>
        <taxon>Udoteae</taxon>
        <taxon>Glaukea</taxon>
    </lineage>
</organism>
<dbReference type="PANTHER" id="PTHR11758">
    <property type="entry name" value="40S RIBOSOMAL PROTEIN S15A"/>
    <property type="match status" value="1"/>
</dbReference>
<dbReference type="AlphaFoldDB" id="A0A386B1K1"/>
<evidence type="ECO:0000256" key="2">
    <source>
        <dbReference type="ARBA" id="ARBA00022980"/>
    </source>
</evidence>
<protein>
    <recommendedName>
        <fullName evidence="4">Small ribosomal subunit protein uS8c</fullName>
    </recommendedName>
</protein>
<keyword evidence="4" id="KW-0694">RNA-binding</keyword>
<accession>A0A386B1K1</accession>
<name>A0A386B1K1_9CHLO</name>
<dbReference type="GO" id="GO:0006412">
    <property type="term" value="P:translation"/>
    <property type="evidence" value="ECO:0007669"/>
    <property type="project" value="UniProtKB-UniRule"/>
</dbReference>
<dbReference type="HAMAP" id="MF_01302_B">
    <property type="entry name" value="Ribosomal_uS8_B"/>
    <property type="match status" value="1"/>
</dbReference>
<keyword evidence="3 4" id="KW-0687">Ribonucleoprotein</keyword>
<evidence type="ECO:0000256" key="1">
    <source>
        <dbReference type="ARBA" id="ARBA00006471"/>
    </source>
</evidence>
<dbReference type="Gene3D" id="3.30.1490.10">
    <property type="match status" value="1"/>
</dbReference>
<dbReference type="NCBIfam" id="NF001109">
    <property type="entry name" value="PRK00136.1"/>
    <property type="match status" value="1"/>
</dbReference>
<dbReference type="EMBL" id="MH591111">
    <property type="protein sequence ID" value="AYC65586.1"/>
    <property type="molecule type" value="Genomic_DNA"/>
</dbReference>
<comment type="subcellular location">
    <subcellularLocation>
        <location evidence="4">Plastid</location>
        <location evidence="4">Chloroplast</location>
    </subcellularLocation>
</comment>
<comment type="subunit">
    <text evidence="4">Part of the 30S ribosomal subunit.</text>
</comment>
<dbReference type="GO" id="GO:0009507">
    <property type="term" value="C:chloroplast"/>
    <property type="evidence" value="ECO:0007669"/>
    <property type="project" value="UniProtKB-SubCell"/>
</dbReference>
<keyword evidence="4" id="KW-0699">rRNA-binding</keyword>
<gene>
    <name evidence="4 5" type="primary">rps8</name>
</gene>